<dbReference type="SFLD" id="SFLDG00358">
    <property type="entry name" value="Main_(cytGST)"/>
    <property type="match status" value="1"/>
</dbReference>
<evidence type="ECO:0000259" key="2">
    <source>
        <dbReference type="PROSITE" id="PS50405"/>
    </source>
</evidence>
<proteinExistence type="predicted"/>
<dbReference type="PROSITE" id="PS50404">
    <property type="entry name" value="GST_NTER"/>
    <property type="match status" value="1"/>
</dbReference>
<dbReference type="CDD" id="cd00299">
    <property type="entry name" value="GST_C_family"/>
    <property type="match status" value="1"/>
</dbReference>
<dbReference type="SUPFAM" id="SSF52833">
    <property type="entry name" value="Thioredoxin-like"/>
    <property type="match status" value="1"/>
</dbReference>
<dbReference type="RefSeq" id="WP_064747668.1">
    <property type="nucleotide sequence ID" value="NZ_CP159925.1"/>
</dbReference>
<evidence type="ECO:0000313" key="3">
    <source>
        <dbReference type="EMBL" id="XCO77175.1"/>
    </source>
</evidence>
<dbReference type="EMBL" id="CP159925">
    <property type="protein sequence ID" value="XCO77175.1"/>
    <property type="molecule type" value="Genomic_DNA"/>
</dbReference>
<dbReference type="AlphaFoldDB" id="A0AAU8MYA4"/>
<dbReference type="InterPro" id="IPR004045">
    <property type="entry name" value="Glutathione_S-Trfase_N"/>
</dbReference>
<dbReference type="SFLD" id="SFLDS00019">
    <property type="entry name" value="Glutathione_Transferase_(cytos"/>
    <property type="match status" value="1"/>
</dbReference>
<dbReference type="PROSITE" id="PS50405">
    <property type="entry name" value="GST_CTER"/>
    <property type="match status" value="1"/>
</dbReference>
<dbReference type="Pfam" id="PF13410">
    <property type="entry name" value="GST_C_2"/>
    <property type="match status" value="1"/>
</dbReference>
<sequence length="229" mass="26141">MSLHLHAHPLASFCHKVLIALYEHGTPFENHLLDLADPGAKADFLALWPVGKMPLLRDEARARTVPETSIIVEYLERHYPGPRPLLPADPERALDVRLWDRFFDLYVHAPMQKIVLDRLRGEHERDPRGVAEARATLATAYAMIERQAQHEWICGDEFGLADCAATPALFYAGIVEPFPAGHSRLHAYFERLLARPSVRRVLAEARPYFDMFPYREAMPARFLREDAPA</sequence>
<dbReference type="SUPFAM" id="SSF47616">
    <property type="entry name" value="GST C-terminal domain-like"/>
    <property type="match status" value="1"/>
</dbReference>
<feature type="domain" description="GST N-terminal" evidence="1">
    <location>
        <begin position="1"/>
        <end position="83"/>
    </location>
</feature>
<dbReference type="PANTHER" id="PTHR44051">
    <property type="entry name" value="GLUTATHIONE S-TRANSFERASE-RELATED"/>
    <property type="match status" value="1"/>
</dbReference>
<dbReference type="PANTHER" id="PTHR44051:SF8">
    <property type="entry name" value="GLUTATHIONE S-TRANSFERASE GSTA"/>
    <property type="match status" value="1"/>
</dbReference>
<dbReference type="InterPro" id="IPR036282">
    <property type="entry name" value="Glutathione-S-Trfase_C_sf"/>
</dbReference>
<dbReference type="InterPro" id="IPR040079">
    <property type="entry name" value="Glutathione_S-Trfase"/>
</dbReference>
<protein>
    <submittedName>
        <fullName evidence="3">Glutathione S-transferase family protein</fullName>
    </submittedName>
</protein>
<organism evidence="3">
    <name type="scientific">Lysobacter firmicutimachus</name>
    <dbReference type="NCBI Taxonomy" id="1792846"/>
    <lineage>
        <taxon>Bacteria</taxon>
        <taxon>Pseudomonadati</taxon>
        <taxon>Pseudomonadota</taxon>
        <taxon>Gammaproteobacteria</taxon>
        <taxon>Lysobacterales</taxon>
        <taxon>Lysobacteraceae</taxon>
        <taxon>Lysobacter</taxon>
    </lineage>
</organism>
<dbReference type="InterPro" id="IPR010987">
    <property type="entry name" value="Glutathione-S-Trfase_C-like"/>
</dbReference>
<feature type="domain" description="GST C-terminal" evidence="2">
    <location>
        <begin position="89"/>
        <end position="211"/>
    </location>
</feature>
<name>A0AAU8MYA4_9GAMM</name>
<accession>A0AAU8MYA4</accession>
<dbReference type="Pfam" id="PF13417">
    <property type="entry name" value="GST_N_3"/>
    <property type="match status" value="1"/>
</dbReference>
<reference evidence="3" key="1">
    <citation type="submission" date="2024-06" db="EMBL/GenBank/DDBJ databases">
        <authorList>
            <person name="Li S."/>
        </authorList>
    </citation>
    <scope>NUCLEOTIDE SEQUENCE</scope>
    <source>
        <strain evidence="3">SR10</strain>
    </source>
</reference>
<dbReference type="InterPro" id="IPR036249">
    <property type="entry name" value="Thioredoxin-like_sf"/>
</dbReference>
<gene>
    <name evidence="3" type="ORF">ABU614_10445</name>
</gene>
<evidence type="ECO:0000259" key="1">
    <source>
        <dbReference type="PROSITE" id="PS50404"/>
    </source>
</evidence>
<dbReference type="Gene3D" id="1.20.1050.10">
    <property type="match status" value="1"/>
</dbReference>
<dbReference type="CDD" id="cd00570">
    <property type="entry name" value="GST_N_family"/>
    <property type="match status" value="1"/>
</dbReference>
<dbReference type="Gene3D" id="3.40.30.10">
    <property type="entry name" value="Glutaredoxin"/>
    <property type="match status" value="1"/>
</dbReference>